<keyword evidence="5" id="KW-0812">Transmembrane</keyword>
<comment type="similarity">
    <text evidence="3">Belongs to the TTC4 family.</text>
</comment>
<dbReference type="OrthoDB" id="420195at2759"/>
<dbReference type="AlphaFoldDB" id="A0A4S2M057"/>
<feature type="repeat" description="TPR" evidence="4">
    <location>
        <begin position="159"/>
        <end position="192"/>
    </location>
</feature>
<dbReference type="GO" id="GO:0006457">
    <property type="term" value="P:protein folding"/>
    <property type="evidence" value="ECO:0007669"/>
    <property type="project" value="TreeGrafter"/>
</dbReference>
<proteinExistence type="inferred from homology"/>
<dbReference type="EMBL" id="SJOL01006411">
    <property type="protein sequence ID" value="TGZ67529.1"/>
    <property type="molecule type" value="Genomic_DNA"/>
</dbReference>
<dbReference type="Pfam" id="PF18972">
    <property type="entry name" value="Wheel"/>
    <property type="match status" value="1"/>
</dbReference>
<dbReference type="PROSITE" id="PS50005">
    <property type="entry name" value="TPR"/>
    <property type="match status" value="1"/>
</dbReference>
<sequence>MLLSPSVLFVPVDAVVFGFACIQIMPVSILPSSHPTKHMCGQIPFLRGLVTLMPDYLVLFVLFVLECSFSQLVQKHVPRPFRMRIMVDPAQQHSHWSVLSRTFCMTADSDQPKSSNALDPWKILESHPAFATDIGASSDPALAGLQALKYESEDPDANALSYKDEGNYHYKRKEFSKAIDSYSGGLRAKPKDMNLVAVLLTNRAICHWYLRNYRSCILDCKAALVADPQHQKAYVKAVEACLALDKIRDCLELCELGLTKFPDCQKLTEAHTKARQKQSLSDQAEIAKLKAQREEENKQLTTFKLITDRGIQINFRLPPVCVPDAADARFYVDSSNHLHWSLLFMYPEFGQTDFLRDVIEDSTVLECLRLVFDPSQPPPAWDTEQLYQFGDDSLEVYFEDSTVSQKLVSFPAELTVKQLTKRKDFCVRRDLLIVIHVVSKRSTKFYQRWKDEMRWY</sequence>
<protein>
    <recommendedName>
        <fullName evidence="6">Cns1/TTC4 wheel domain-containing protein</fullName>
    </recommendedName>
</protein>
<dbReference type="STRING" id="147828.A0A4S2M057"/>
<name>A0A4S2M057_OPIFE</name>
<dbReference type="Proteomes" id="UP000308267">
    <property type="component" value="Unassembled WGS sequence"/>
</dbReference>
<evidence type="ECO:0000256" key="1">
    <source>
        <dbReference type="ARBA" id="ARBA00022737"/>
    </source>
</evidence>
<evidence type="ECO:0000313" key="8">
    <source>
        <dbReference type="Proteomes" id="UP000308267"/>
    </source>
</evidence>
<dbReference type="PANTHER" id="PTHR46035:SF1">
    <property type="entry name" value="TETRATRICOPEPTIDE REPEAT PROTEIN 4"/>
    <property type="match status" value="1"/>
</dbReference>
<dbReference type="InterPro" id="IPR011990">
    <property type="entry name" value="TPR-like_helical_dom_sf"/>
</dbReference>
<dbReference type="InterPro" id="IPR019734">
    <property type="entry name" value="TPR_rpt"/>
</dbReference>
<organism evidence="7 8">
    <name type="scientific">Opisthorchis felineus</name>
    <dbReference type="NCBI Taxonomy" id="147828"/>
    <lineage>
        <taxon>Eukaryota</taxon>
        <taxon>Metazoa</taxon>
        <taxon>Spiralia</taxon>
        <taxon>Lophotrochozoa</taxon>
        <taxon>Platyhelminthes</taxon>
        <taxon>Trematoda</taxon>
        <taxon>Digenea</taxon>
        <taxon>Opisthorchiida</taxon>
        <taxon>Opisthorchiata</taxon>
        <taxon>Opisthorchiidae</taxon>
        <taxon>Opisthorchis</taxon>
    </lineage>
</organism>
<accession>A0A4S2M057</accession>
<evidence type="ECO:0000256" key="4">
    <source>
        <dbReference type="PROSITE-ProRule" id="PRU00339"/>
    </source>
</evidence>
<dbReference type="CDD" id="cd21377">
    <property type="entry name" value="CTWD_Cns1-like"/>
    <property type="match status" value="1"/>
</dbReference>
<evidence type="ECO:0000256" key="3">
    <source>
        <dbReference type="ARBA" id="ARBA00023602"/>
    </source>
</evidence>
<feature type="transmembrane region" description="Helical" evidence="5">
    <location>
        <begin position="6"/>
        <end position="25"/>
    </location>
</feature>
<keyword evidence="8" id="KW-1185">Reference proteome</keyword>
<reference evidence="7 8" key="1">
    <citation type="journal article" date="2019" name="BMC Genomics">
        <title>New insights from Opisthorchis felineus genome: update on genomics of the epidemiologically important liver flukes.</title>
        <authorList>
            <person name="Ershov N.I."/>
            <person name="Mordvinov V.A."/>
            <person name="Prokhortchouk E.B."/>
            <person name="Pakharukova M.Y."/>
            <person name="Gunbin K.V."/>
            <person name="Ustyantsev K."/>
            <person name="Genaev M.A."/>
            <person name="Blinov A.G."/>
            <person name="Mazur A."/>
            <person name="Boulygina E."/>
            <person name="Tsygankova S."/>
            <person name="Khrameeva E."/>
            <person name="Chekanov N."/>
            <person name="Fan G."/>
            <person name="Xiao A."/>
            <person name="Zhang H."/>
            <person name="Xu X."/>
            <person name="Yang H."/>
            <person name="Solovyev V."/>
            <person name="Lee S.M."/>
            <person name="Liu X."/>
            <person name="Afonnikov D.A."/>
            <person name="Skryabin K.G."/>
        </authorList>
    </citation>
    <scope>NUCLEOTIDE SEQUENCE [LARGE SCALE GENOMIC DNA]</scope>
    <source>
        <strain evidence="7">AK-0245</strain>
        <tissue evidence="7">Whole organism</tissue>
    </source>
</reference>
<dbReference type="InterPro" id="IPR044059">
    <property type="entry name" value="Csn1/TTC4_wheel"/>
</dbReference>
<dbReference type="SUPFAM" id="SSF48452">
    <property type="entry name" value="TPR-like"/>
    <property type="match status" value="1"/>
</dbReference>
<keyword evidence="2 4" id="KW-0802">TPR repeat</keyword>
<feature type="transmembrane region" description="Helical" evidence="5">
    <location>
        <begin position="45"/>
        <end position="65"/>
    </location>
</feature>
<dbReference type="GO" id="GO:0005829">
    <property type="term" value="C:cytosol"/>
    <property type="evidence" value="ECO:0007669"/>
    <property type="project" value="TreeGrafter"/>
</dbReference>
<dbReference type="Gene3D" id="1.25.40.10">
    <property type="entry name" value="Tetratricopeptide repeat domain"/>
    <property type="match status" value="1"/>
</dbReference>
<dbReference type="GO" id="GO:0005634">
    <property type="term" value="C:nucleus"/>
    <property type="evidence" value="ECO:0007669"/>
    <property type="project" value="TreeGrafter"/>
</dbReference>
<dbReference type="SMART" id="SM00028">
    <property type="entry name" value="TPR"/>
    <property type="match status" value="2"/>
</dbReference>
<feature type="domain" description="Cns1/TTC4 wheel" evidence="6">
    <location>
        <begin position="333"/>
        <end position="444"/>
    </location>
</feature>
<evidence type="ECO:0000313" key="7">
    <source>
        <dbReference type="EMBL" id="TGZ67529.1"/>
    </source>
</evidence>
<evidence type="ECO:0000256" key="5">
    <source>
        <dbReference type="SAM" id="Phobius"/>
    </source>
</evidence>
<evidence type="ECO:0000256" key="2">
    <source>
        <dbReference type="ARBA" id="ARBA00022803"/>
    </source>
</evidence>
<gene>
    <name evidence="7" type="ORF">CRM22_004744</name>
</gene>
<comment type="caution">
    <text evidence="7">The sequence shown here is derived from an EMBL/GenBank/DDBJ whole genome shotgun (WGS) entry which is preliminary data.</text>
</comment>
<dbReference type="GO" id="GO:0030544">
    <property type="term" value="F:Hsp70 protein binding"/>
    <property type="evidence" value="ECO:0007669"/>
    <property type="project" value="TreeGrafter"/>
</dbReference>
<keyword evidence="5" id="KW-0472">Membrane</keyword>
<keyword evidence="5" id="KW-1133">Transmembrane helix</keyword>
<keyword evidence="1" id="KW-0677">Repeat</keyword>
<dbReference type="GO" id="GO:0051879">
    <property type="term" value="F:Hsp90 protein binding"/>
    <property type="evidence" value="ECO:0007669"/>
    <property type="project" value="InterPro"/>
</dbReference>
<evidence type="ECO:0000259" key="6">
    <source>
        <dbReference type="Pfam" id="PF18972"/>
    </source>
</evidence>
<dbReference type="PANTHER" id="PTHR46035">
    <property type="entry name" value="TETRATRICOPEPTIDE REPEAT PROTEIN 4"/>
    <property type="match status" value="1"/>
</dbReference>